<evidence type="ECO:0000313" key="3">
    <source>
        <dbReference type="EMBL" id="KCV71406.1"/>
    </source>
</evidence>
<evidence type="ECO:0000313" key="4">
    <source>
        <dbReference type="Proteomes" id="UP000030693"/>
    </source>
</evidence>
<keyword evidence="4" id="KW-1185">Reference proteome</keyword>
<feature type="region of interest" description="Disordered" evidence="2">
    <location>
        <begin position="382"/>
        <end position="454"/>
    </location>
</feature>
<feature type="region of interest" description="Disordered" evidence="2">
    <location>
        <begin position="50"/>
        <end position="81"/>
    </location>
</feature>
<reference evidence="3" key="1">
    <citation type="submission" date="2013-04" db="EMBL/GenBank/DDBJ databases">
        <title>The Genome Sequence of Fonticula alba ATCC 38817.</title>
        <authorList>
            <consortium name="The Broad Institute Genomics Platform"/>
            <person name="Russ C."/>
            <person name="Cuomo C."/>
            <person name="Burger G."/>
            <person name="Gray M.W."/>
            <person name="Holland P.W.H."/>
            <person name="King N."/>
            <person name="Lang F.B.F."/>
            <person name="Roger A.J."/>
            <person name="Ruiz-Trillo I."/>
            <person name="Brown M."/>
            <person name="Walker B."/>
            <person name="Young S."/>
            <person name="Zeng Q."/>
            <person name="Gargeya S."/>
            <person name="Fitzgerald M."/>
            <person name="Haas B."/>
            <person name="Abouelleil A."/>
            <person name="Allen A.W."/>
            <person name="Alvarado L."/>
            <person name="Arachchi H.M."/>
            <person name="Berlin A.M."/>
            <person name="Chapman S.B."/>
            <person name="Gainer-Dewar J."/>
            <person name="Goldberg J."/>
            <person name="Griggs A."/>
            <person name="Gujja S."/>
            <person name="Hansen M."/>
            <person name="Howarth C."/>
            <person name="Imamovic A."/>
            <person name="Ireland A."/>
            <person name="Larimer J."/>
            <person name="McCowan C."/>
            <person name="Murphy C."/>
            <person name="Pearson M."/>
            <person name="Poon T.W."/>
            <person name="Priest M."/>
            <person name="Roberts A."/>
            <person name="Saif S."/>
            <person name="Shea T."/>
            <person name="Sisk P."/>
            <person name="Sykes S."/>
            <person name="Wortman J."/>
            <person name="Nusbaum C."/>
            <person name="Birren B."/>
        </authorList>
    </citation>
    <scope>NUCLEOTIDE SEQUENCE [LARGE SCALE GENOMIC DNA]</scope>
    <source>
        <strain evidence="3">ATCC 38817</strain>
    </source>
</reference>
<protein>
    <submittedName>
        <fullName evidence="3">Uncharacterized protein</fullName>
    </submittedName>
</protein>
<evidence type="ECO:0000256" key="2">
    <source>
        <dbReference type="SAM" id="MobiDB-lite"/>
    </source>
</evidence>
<proteinExistence type="predicted"/>
<evidence type="ECO:0000256" key="1">
    <source>
        <dbReference type="SAM" id="Coils"/>
    </source>
</evidence>
<dbReference type="Proteomes" id="UP000030693">
    <property type="component" value="Unassembled WGS sequence"/>
</dbReference>
<feature type="compositionally biased region" description="Low complexity" evidence="2">
    <location>
        <begin position="137"/>
        <end position="152"/>
    </location>
</feature>
<feature type="region of interest" description="Disordered" evidence="2">
    <location>
        <begin position="118"/>
        <end position="296"/>
    </location>
</feature>
<dbReference type="EMBL" id="KB932203">
    <property type="protein sequence ID" value="KCV71406.1"/>
    <property type="molecule type" value="Genomic_DNA"/>
</dbReference>
<gene>
    <name evidence="3" type="ORF">H696_02353</name>
</gene>
<feature type="compositionally biased region" description="Low complexity" evidence="2">
    <location>
        <begin position="272"/>
        <end position="283"/>
    </location>
</feature>
<dbReference type="RefSeq" id="XP_009494529.1">
    <property type="nucleotide sequence ID" value="XM_009496254.1"/>
</dbReference>
<organism evidence="3">
    <name type="scientific">Fonticula alba</name>
    <name type="common">Slime mold</name>
    <dbReference type="NCBI Taxonomy" id="691883"/>
    <lineage>
        <taxon>Eukaryota</taxon>
        <taxon>Rotosphaerida</taxon>
        <taxon>Fonticulaceae</taxon>
        <taxon>Fonticula</taxon>
    </lineage>
</organism>
<dbReference type="AlphaFoldDB" id="A0A058ZBV0"/>
<name>A0A058ZBV0_FONAL</name>
<feature type="compositionally biased region" description="Pro residues" evidence="2">
    <location>
        <begin position="59"/>
        <end position="74"/>
    </location>
</feature>
<accession>A0A058ZBV0</accession>
<sequence length="472" mass="47959">MCASPPPPDPSGRSLRREVAKRRLAEARILELERRLEACSSLDAAQPVAFPAAGSWPTPFSPSPSRAPPGPGSPPTAAATKVTATGAAVWPGLGTEAPASSAVQENVILSPNGQTVFFLDPPGSPARLSAEQKYPTRRSGPGLRSPLSSGGLDRPLLGSPLFPAPAASPVISEMSPTEARYSPPELLPSPGGSEHAPAEAGGGPGSPPPPGSPIVTCVSVSSSEEDLSFSTMTPVKPATPASPYLSRPSAKQRTPLGSHDTLDTGGLELFPAAATSSTQRRTTLGPGRASSVRPHSMYAGTGACGTAYLAHLASRTEGDSVDGRPLTPPVFRYAPPEVAAAEVALARSSSSCQPAGARGRSSSLLLPPQDLDSATGCLGDSNKGALFDPSSVAPSPPDPPCAGGGPVLLAPLPHTPPRVGRVRGGGSNAGLPPDPGTSTSPFVPLPQPTPDQSPMFVSWLSYNLKSPFRSNS</sequence>
<keyword evidence="1" id="KW-0175">Coiled coil</keyword>
<feature type="compositionally biased region" description="Low complexity" evidence="2">
    <location>
        <begin position="182"/>
        <end position="199"/>
    </location>
</feature>
<feature type="coiled-coil region" evidence="1">
    <location>
        <begin position="15"/>
        <end position="42"/>
    </location>
</feature>
<dbReference type="GeneID" id="20527078"/>